<evidence type="ECO:0000313" key="5">
    <source>
        <dbReference type="EMBL" id="CAH3166360.1"/>
    </source>
</evidence>
<gene>
    <name evidence="5" type="ORF">PLOB_00007638</name>
</gene>
<proteinExistence type="predicted"/>
<keyword evidence="1" id="KW-0489">Methyltransferase</keyword>
<keyword evidence="3" id="KW-0949">S-adenosyl-L-methionine</keyword>
<dbReference type="Gene3D" id="3.90.1410.10">
    <property type="entry name" value="set domain protein methyltransferase, domain 1"/>
    <property type="match status" value="1"/>
</dbReference>
<dbReference type="Pfam" id="PF00856">
    <property type="entry name" value="SET"/>
    <property type="match status" value="1"/>
</dbReference>
<dbReference type="SUPFAM" id="SSF81822">
    <property type="entry name" value="RuBisCo LSMT C-terminal, substrate-binding domain"/>
    <property type="match status" value="1"/>
</dbReference>
<dbReference type="InterPro" id="IPR044429">
    <property type="entry name" value="SETD4_SET"/>
</dbReference>
<evidence type="ECO:0000313" key="6">
    <source>
        <dbReference type="Proteomes" id="UP001159405"/>
    </source>
</evidence>
<dbReference type="InterPro" id="IPR001214">
    <property type="entry name" value="SET_dom"/>
</dbReference>
<dbReference type="PANTHER" id="PTHR13271:SF151">
    <property type="entry name" value="SET DOMAIN-CONTAINING PROTEIN 4"/>
    <property type="match status" value="1"/>
</dbReference>
<sequence length="442" mass="51434">MATKGRTGRRRKRKKNGNYYNEHGRAIYEPEYIALFKWAKENGISFGKLRPACFTQTGRGLMTCKKLRSDDLVISVPSHMLITSKTAEQSHIGKKLAKLKPALSAKNLLYVFILHEKYREKRSFWYPYITTLPRYFNTPAYFSEKEIYALPVSLQQEFMCHILTVQETYKELKEFFARHISALDKNFVEFFTFEEFKWVWCVVNTRSVYKPDITNTDKAGMAATWTDDNYALAPILDLLNHTDVAEVQAGFNQENDCYEIRTLSGYNKSTQVFINYGPHDNRKLLMEYGFILPKNMHNTVPVSKDLVFSLVMPEMRGISQRKRELMSCNQLDKDLCCSEENGLSWSSLVLLRILAMDEDNFKKDWDRVLTGESLGKEVELRVSHWIKCLIERVLQSYQEADKGIAAHLMSHNNLSVNMRLALQLQYQEKQILENALQMVKLS</sequence>
<evidence type="ECO:0000259" key="4">
    <source>
        <dbReference type="PROSITE" id="PS50280"/>
    </source>
</evidence>
<dbReference type="InterPro" id="IPR036464">
    <property type="entry name" value="Rubisco_LSMT_subst-bd_sf"/>
</dbReference>
<dbReference type="CDD" id="cd19177">
    <property type="entry name" value="SET_SETD4"/>
    <property type="match status" value="1"/>
</dbReference>
<dbReference type="Pfam" id="PF09273">
    <property type="entry name" value="Rubis-subs-bind"/>
    <property type="match status" value="1"/>
</dbReference>
<dbReference type="EMBL" id="CALNXK010000136">
    <property type="protein sequence ID" value="CAH3166360.1"/>
    <property type="molecule type" value="Genomic_DNA"/>
</dbReference>
<dbReference type="Gene3D" id="3.90.1420.10">
    <property type="entry name" value="Rubisco LSMT, substrate-binding domain"/>
    <property type="match status" value="1"/>
</dbReference>
<evidence type="ECO:0000256" key="2">
    <source>
        <dbReference type="ARBA" id="ARBA00022679"/>
    </source>
</evidence>
<comment type="caution">
    <text evidence="5">The sequence shown here is derived from an EMBL/GenBank/DDBJ whole genome shotgun (WGS) entry which is preliminary data.</text>
</comment>
<name>A0ABN8QMK8_9CNID</name>
<dbReference type="InterPro" id="IPR015353">
    <property type="entry name" value="Rubisco_LSMT_subst-bd"/>
</dbReference>
<accession>A0ABN8QMK8</accession>
<protein>
    <recommendedName>
        <fullName evidence="4">SET domain-containing protein</fullName>
    </recommendedName>
</protein>
<dbReference type="Proteomes" id="UP001159405">
    <property type="component" value="Unassembled WGS sequence"/>
</dbReference>
<feature type="domain" description="SET" evidence="4">
    <location>
        <begin position="42"/>
        <end position="277"/>
    </location>
</feature>
<evidence type="ECO:0000256" key="1">
    <source>
        <dbReference type="ARBA" id="ARBA00022603"/>
    </source>
</evidence>
<dbReference type="SUPFAM" id="SSF82199">
    <property type="entry name" value="SET domain"/>
    <property type="match status" value="1"/>
</dbReference>
<dbReference type="PROSITE" id="PS50280">
    <property type="entry name" value="SET"/>
    <property type="match status" value="1"/>
</dbReference>
<reference evidence="5 6" key="1">
    <citation type="submission" date="2022-05" db="EMBL/GenBank/DDBJ databases">
        <authorList>
            <consortium name="Genoscope - CEA"/>
            <person name="William W."/>
        </authorList>
    </citation>
    <scope>NUCLEOTIDE SEQUENCE [LARGE SCALE GENOMIC DNA]</scope>
</reference>
<keyword evidence="2" id="KW-0808">Transferase</keyword>
<dbReference type="InterPro" id="IPR046341">
    <property type="entry name" value="SET_dom_sf"/>
</dbReference>
<dbReference type="InterPro" id="IPR050600">
    <property type="entry name" value="SETD3_SETD6_MTase"/>
</dbReference>
<keyword evidence="6" id="KW-1185">Reference proteome</keyword>
<evidence type="ECO:0000256" key="3">
    <source>
        <dbReference type="ARBA" id="ARBA00022691"/>
    </source>
</evidence>
<dbReference type="PANTHER" id="PTHR13271">
    <property type="entry name" value="UNCHARACTERIZED PUTATIVE METHYLTRANSFERASE"/>
    <property type="match status" value="1"/>
</dbReference>
<organism evidence="5 6">
    <name type="scientific">Porites lobata</name>
    <dbReference type="NCBI Taxonomy" id="104759"/>
    <lineage>
        <taxon>Eukaryota</taxon>
        <taxon>Metazoa</taxon>
        <taxon>Cnidaria</taxon>
        <taxon>Anthozoa</taxon>
        <taxon>Hexacorallia</taxon>
        <taxon>Scleractinia</taxon>
        <taxon>Fungiina</taxon>
        <taxon>Poritidae</taxon>
        <taxon>Porites</taxon>
    </lineage>
</organism>